<evidence type="ECO:0000256" key="5">
    <source>
        <dbReference type="ARBA" id="ARBA00022833"/>
    </source>
</evidence>
<name>A0AAV2AHC5_9ARAC</name>
<evidence type="ECO:0000256" key="2">
    <source>
        <dbReference type="ARBA" id="ARBA00022723"/>
    </source>
</evidence>
<proteinExistence type="predicted"/>
<dbReference type="Gene3D" id="3.30.160.60">
    <property type="entry name" value="Classic Zinc Finger"/>
    <property type="match status" value="1"/>
</dbReference>
<organism evidence="10 12">
    <name type="scientific">Larinioides sclopetarius</name>
    <dbReference type="NCBI Taxonomy" id="280406"/>
    <lineage>
        <taxon>Eukaryota</taxon>
        <taxon>Metazoa</taxon>
        <taxon>Ecdysozoa</taxon>
        <taxon>Arthropoda</taxon>
        <taxon>Chelicerata</taxon>
        <taxon>Arachnida</taxon>
        <taxon>Araneae</taxon>
        <taxon>Araneomorphae</taxon>
        <taxon>Entelegynae</taxon>
        <taxon>Araneoidea</taxon>
        <taxon>Araneidae</taxon>
        <taxon>Larinioides</taxon>
    </lineage>
</organism>
<feature type="domain" description="C2H2-type" evidence="9">
    <location>
        <begin position="192"/>
        <end position="215"/>
    </location>
</feature>
<dbReference type="InterPro" id="IPR027756">
    <property type="entry name" value="Ovo-like"/>
</dbReference>
<evidence type="ECO:0000313" key="12">
    <source>
        <dbReference type="Proteomes" id="UP001497382"/>
    </source>
</evidence>
<dbReference type="PANTHER" id="PTHR10032">
    <property type="entry name" value="ZINC FINGER PROTEIN WITH KRAB AND SCAN DOMAINS"/>
    <property type="match status" value="1"/>
</dbReference>
<evidence type="ECO:0000313" key="11">
    <source>
        <dbReference type="EMBL" id="CAL1297691.1"/>
    </source>
</evidence>
<evidence type="ECO:0000313" key="10">
    <source>
        <dbReference type="EMBL" id="CAL1283271.1"/>
    </source>
</evidence>
<evidence type="ECO:0000256" key="8">
    <source>
        <dbReference type="SAM" id="MobiDB-lite"/>
    </source>
</evidence>
<keyword evidence="6" id="KW-0539">Nucleus</keyword>
<keyword evidence="4 7" id="KW-0863">Zinc-finger</keyword>
<gene>
    <name evidence="10" type="ORF">LARSCL_LOCUS12491</name>
    <name evidence="11" type="ORF">LARSCL_LOCUS20450</name>
</gene>
<evidence type="ECO:0000259" key="9">
    <source>
        <dbReference type="PROSITE" id="PS50157"/>
    </source>
</evidence>
<evidence type="ECO:0000256" key="1">
    <source>
        <dbReference type="ARBA" id="ARBA00004123"/>
    </source>
</evidence>
<dbReference type="InterPro" id="IPR013087">
    <property type="entry name" value="Znf_C2H2_type"/>
</dbReference>
<dbReference type="PANTHER" id="PTHR10032:SF271">
    <property type="entry name" value="RH12261P-RELATED"/>
    <property type="match status" value="1"/>
</dbReference>
<dbReference type="SUPFAM" id="SSF57667">
    <property type="entry name" value="beta-beta-alpha zinc fingers"/>
    <property type="match status" value="1"/>
</dbReference>
<feature type="compositionally biased region" description="Polar residues" evidence="8">
    <location>
        <begin position="61"/>
        <end position="72"/>
    </location>
</feature>
<evidence type="ECO:0000256" key="4">
    <source>
        <dbReference type="ARBA" id="ARBA00022771"/>
    </source>
</evidence>
<reference evidence="10 12" key="1">
    <citation type="submission" date="2024-04" db="EMBL/GenBank/DDBJ databases">
        <authorList>
            <person name="Rising A."/>
            <person name="Reimegard J."/>
            <person name="Sonavane S."/>
            <person name="Akerstrom W."/>
            <person name="Nylinder S."/>
            <person name="Hedman E."/>
            <person name="Kallberg Y."/>
        </authorList>
    </citation>
    <scope>NUCLEOTIDE SEQUENCE [LARGE SCALE GENOMIC DNA]</scope>
</reference>
<evidence type="ECO:0000256" key="6">
    <source>
        <dbReference type="ARBA" id="ARBA00023242"/>
    </source>
</evidence>
<dbReference type="InterPro" id="IPR036236">
    <property type="entry name" value="Znf_C2H2_sf"/>
</dbReference>
<dbReference type="PROSITE" id="PS00028">
    <property type="entry name" value="ZINC_FINGER_C2H2_1"/>
    <property type="match status" value="2"/>
</dbReference>
<keyword evidence="5" id="KW-0862">Zinc</keyword>
<dbReference type="Proteomes" id="UP001497382">
    <property type="component" value="Unassembled WGS sequence"/>
</dbReference>
<dbReference type="AlphaFoldDB" id="A0AAV2AHC5"/>
<dbReference type="GO" id="GO:0000978">
    <property type="term" value="F:RNA polymerase II cis-regulatory region sequence-specific DNA binding"/>
    <property type="evidence" value="ECO:0007669"/>
    <property type="project" value="TreeGrafter"/>
</dbReference>
<dbReference type="SMART" id="SM00355">
    <property type="entry name" value="ZnF_C2H2"/>
    <property type="match status" value="3"/>
</dbReference>
<dbReference type="PROSITE" id="PS50157">
    <property type="entry name" value="ZINC_FINGER_C2H2_2"/>
    <property type="match status" value="3"/>
</dbReference>
<dbReference type="EMBL" id="CAXIEN010000166">
    <property type="protein sequence ID" value="CAL1283271.1"/>
    <property type="molecule type" value="Genomic_DNA"/>
</dbReference>
<comment type="subcellular location">
    <subcellularLocation>
        <location evidence="1">Nucleus</location>
    </subcellularLocation>
</comment>
<dbReference type="GO" id="GO:0008270">
    <property type="term" value="F:zinc ion binding"/>
    <property type="evidence" value="ECO:0007669"/>
    <property type="project" value="UniProtKB-KW"/>
</dbReference>
<keyword evidence="2" id="KW-0479">Metal-binding</keyword>
<evidence type="ECO:0000256" key="3">
    <source>
        <dbReference type="ARBA" id="ARBA00022737"/>
    </source>
</evidence>
<feature type="region of interest" description="Disordered" evidence="8">
    <location>
        <begin position="61"/>
        <end position="82"/>
    </location>
</feature>
<protein>
    <recommendedName>
        <fullName evidence="9">C2H2-type domain-containing protein</fullName>
    </recommendedName>
</protein>
<keyword evidence="3" id="KW-0677">Repeat</keyword>
<sequence>MMEMKYAVGKDMMSKLKESFSLKSFSSKRCYSSLICNSKTIRMDVNLIDGKVLTSSDFSGSSFDARSSGNVSEKNREASNWHEKKIENSNVKNKSAECSRIMKKSPKSEDMKELLKIGDSLKSPGEDGKLKLKPSVKHLNQIKSHGSFSQFETKAKQNCSEYESFRCDICMKYFSSKRGVRRHSILHNSERHPCEWCGKVFRTSENLKRHCKNIHDVKVKSLNCPKCFKAFSRKKHLDIHFKKRPDHVQPSSSRKSSSPH</sequence>
<keyword evidence="12" id="KW-1185">Reference proteome</keyword>
<evidence type="ECO:0000256" key="7">
    <source>
        <dbReference type="PROSITE-ProRule" id="PRU00042"/>
    </source>
</evidence>
<feature type="domain" description="C2H2-type" evidence="9">
    <location>
        <begin position="222"/>
        <end position="252"/>
    </location>
</feature>
<dbReference type="GO" id="GO:0005634">
    <property type="term" value="C:nucleus"/>
    <property type="evidence" value="ECO:0007669"/>
    <property type="project" value="UniProtKB-SubCell"/>
</dbReference>
<dbReference type="GO" id="GO:0000981">
    <property type="term" value="F:DNA-binding transcription factor activity, RNA polymerase II-specific"/>
    <property type="evidence" value="ECO:0007669"/>
    <property type="project" value="TreeGrafter"/>
</dbReference>
<accession>A0AAV2AHC5</accession>
<feature type="domain" description="C2H2-type" evidence="9">
    <location>
        <begin position="165"/>
        <end position="192"/>
    </location>
</feature>
<dbReference type="EMBL" id="CAXIEN010000437">
    <property type="protein sequence ID" value="CAL1297691.1"/>
    <property type="molecule type" value="Genomic_DNA"/>
</dbReference>
<dbReference type="Pfam" id="PF00096">
    <property type="entry name" value="zf-C2H2"/>
    <property type="match status" value="2"/>
</dbReference>
<feature type="compositionally biased region" description="Basic and acidic residues" evidence="8">
    <location>
        <begin position="73"/>
        <end position="82"/>
    </location>
</feature>
<comment type="caution">
    <text evidence="10">The sequence shown here is derived from an EMBL/GenBank/DDBJ whole genome shotgun (WGS) entry which is preliminary data.</text>
</comment>